<sequence>MSQTLRRRWQETREAFERGWYEVAGRRVDLSAHLARMRAGTRLHLPGEFDGWRAGTVGDTRVEVTGETTLQALLRLAGEGGDQAAALNFASARNPGGGVANGARAQEESLARASALYDSLVRCPDYYEYHRRQRTLLYSDRLVYSPHVPVYRRDDGSWLPEPVAAAFLTAAAPNRRMTERNRPHEAALIPETLRRRARAVLAAAAHHGHRRLVLGAWGCGVFGNRPDEVAEAFRTHLAGGFAGVFDHVVFAVLDRDGTTRQAFEPLAG</sequence>
<dbReference type="EMBL" id="CP051627">
    <property type="protein sequence ID" value="UPT20524.1"/>
    <property type="molecule type" value="Genomic_DNA"/>
</dbReference>
<proteinExistence type="predicted"/>
<dbReference type="Gene3D" id="3.40.220.10">
    <property type="entry name" value="Leucine Aminopeptidase, subunit E, domain 1"/>
    <property type="match status" value="1"/>
</dbReference>
<dbReference type="RefSeq" id="WP_248592785.1">
    <property type="nucleotide sequence ID" value="NZ_BAABEB010000012.1"/>
</dbReference>
<dbReference type="InterPro" id="IPR043472">
    <property type="entry name" value="Macro_dom-like"/>
</dbReference>
<dbReference type="PANTHER" id="PTHR35596">
    <property type="entry name" value="DUF2263 DOMAIN-CONTAINING PROTEIN"/>
    <property type="match status" value="1"/>
</dbReference>
<accession>A0ABY4KYL1</accession>
<dbReference type="SUPFAM" id="SSF52949">
    <property type="entry name" value="Macro domain-like"/>
    <property type="match status" value="1"/>
</dbReference>
<evidence type="ECO:0000313" key="2">
    <source>
        <dbReference type="EMBL" id="UPT20524.1"/>
    </source>
</evidence>
<dbReference type="InterPro" id="IPR019261">
    <property type="entry name" value="PARG_cat_microbial"/>
</dbReference>
<feature type="domain" description="Microbial-type PARG catalytic" evidence="1">
    <location>
        <begin position="10"/>
        <end position="152"/>
    </location>
</feature>
<dbReference type="PANTHER" id="PTHR35596:SF1">
    <property type="entry name" value="MICROBIAL-TYPE PARG CATALYTIC DOMAIN-CONTAINING PROTEIN"/>
    <property type="match status" value="1"/>
</dbReference>
<gene>
    <name evidence="2" type="ORF">FOF52_05670</name>
</gene>
<keyword evidence="3" id="KW-1185">Reference proteome</keyword>
<dbReference type="InterPro" id="IPR012664">
    <property type="entry name" value="CHP02452"/>
</dbReference>
<dbReference type="PIRSF" id="PIRSF014899">
    <property type="entry name" value="UCP014899"/>
    <property type="match status" value="1"/>
</dbReference>
<dbReference type="Pfam" id="PF10021">
    <property type="entry name" value="PARG_cat_microb"/>
    <property type="match status" value="1"/>
</dbReference>
<protein>
    <submittedName>
        <fullName evidence="2">TIGR02452 family protein</fullName>
    </submittedName>
</protein>
<organism evidence="2 3">
    <name type="scientific">Thermobifida alba</name>
    <name type="common">Thermomonospora alba</name>
    <dbReference type="NCBI Taxonomy" id="53522"/>
    <lineage>
        <taxon>Bacteria</taxon>
        <taxon>Bacillati</taxon>
        <taxon>Actinomycetota</taxon>
        <taxon>Actinomycetes</taxon>
        <taxon>Streptosporangiales</taxon>
        <taxon>Nocardiopsidaceae</taxon>
        <taxon>Thermobifida</taxon>
    </lineage>
</organism>
<dbReference type="NCBIfam" id="TIGR02452">
    <property type="entry name" value="TIGR02452 family protein"/>
    <property type="match status" value="1"/>
</dbReference>
<evidence type="ECO:0000313" key="3">
    <source>
        <dbReference type="Proteomes" id="UP000832041"/>
    </source>
</evidence>
<dbReference type="Proteomes" id="UP000832041">
    <property type="component" value="Chromosome"/>
</dbReference>
<evidence type="ECO:0000259" key="1">
    <source>
        <dbReference type="Pfam" id="PF10021"/>
    </source>
</evidence>
<name>A0ABY4KYL1_THEAE</name>
<reference evidence="2 3" key="1">
    <citation type="submission" date="2020-04" db="EMBL/GenBank/DDBJ databases">
        <title>Thermobifida alba genome sequencing and assembly.</title>
        <authorList>
            <person name="Luzics S."/>
            <person name="Horvath B."/>
            <person name="Nagy I."/>
            <person name="Toth A."/>
            <person name="Nagy I."/>
            <person name="Kukolya J."/>
        </authorList>
    </citation>
    <scope>NUCLEOTIDE SEQUENCE [LARGE SCALE GENOMIC DNA]</scope>
    <source>
        <strain evidence="2 3">DSM 43795</strain>
    </source>
</reference>